<organism evidence="1 2">
    <name type="scientific">Ktedonospora formicarum</name>
    <dbReference type="NCBI Taxonomy" id="2778364"/>
    <lineage>
        <taxon>Bacteria</taxon>
        <taxon>Bacillati</taxon>
        <taxon>Chloroflexota</taxon>
        <taxon>Ktedonobacteria</taxon>
        <taxon>Ktedonobacterales</taxon>
        <taxon>Ktedonobacteraceae</taxon>
        <taxon>Ktedonospora</taxon>
    </lineage>
</organism>
<keyword evidence="2" id="KW-1185">Reference proteome</keyword>
<evidence type="ECO:0000313" key="1">
    <source>
        <dbReference type="EMBL" id="GHO47651.1"/>
    </source>
</evidence>
<gene>
    <name evidence="1" type="ORF">KSX_58140</name>
</gene>
<name>A0A8J3MV75_9CHLR</name>
<dbReference type="EMBL" id="BNJF01000003">
    <property type="protein sequence ID" value="GHO47651.1"/>
    <property type="molecule type" value="Genomic_DNA"/>
</dbReference>
<evidence type="ECO:0000313" key="2">
    <source>
        <dbReference type="Proteomes" id="UP000612362"/>
    </source>
</evidence>
<sequence>MSNSYAPLSDARQPKVSHTIQKFRRAELLDAANENERVMNVCQLFFNDWARLQFLGEVVPHPALVPCFYAGDKAHGLIVMVDMSTGNGLHHLLLADAAEEATVQ</sequence>
<accession>A0A8J3MV75</accession>
<proteinExistence type="predicted"/>
<dbReference type="AlphaFoldDB" id="A0A8J3MV75"/>
<dbReference type="Proteomes" id="UP000612362">
    <property type="component" value="Unassembled WGS sequence"/>
</dbReference>
<reference evidence="1" key="1">
    <citation type="submission" date="2020-10" db="EMBL/GenBank/DDBJ databases">
        <title>Taxonomic study of unclassified bacteria belonging to the class Ktedonobacteria.</title>
        <authorList>
            <person name="Yabe S."/>
            <person name="Wang C.M."/>
            <person name="Zheng Y."/>
            <person name="Sakai Y."/>
            <person name="Cavaletti L."/>
            <person name="Monciardini P."/>
            <person name="Donadio S."/>
        </authorList>
    </citation>
    <scope>NUCLEOTIDE SEQUENCE</scope>
    <source>
        <strain evidence="1">SOSP1-1</strain>
    </source>
</reference>
<protein>
    <submittedName>
        <fullName evidence="1">Uncharacterized protein</fullName>
    </submittedName>
</protein>
<comment type="caution">
    <text evidence="1">The sequence shown here is derived from an EMBL/GenBank/DDBJ whole genome shotgun (WGS) entry which is preliminary data.</text>
</comment>